<dbReference type="Proteomes" id="UP000095651">
    <property type="component" value="Unassembled WGS sequence"/>
</dbReference>
<reference evidence="1 2" key="1">
    <citation type="submission" date="2015-09" db="EMBL/GenBank/DDBJ databases">
        <authorList>
            <consortium name="Pathogen Informatics"/>
        </authorList>
    </citation>
    <scope>NUCLEOTIDE SEQUENCE [LARGE SCALE GENOMIC DNA]</scope>
    <source>
        <strain evidence="1 2">2789STDY5608850</strain>
    </source>
</reference>
<evidence type="ECO:0000313" key="2">
    <source>
        <dbReference type="Proteomes" id="UP000095651"/>
    </source>
</evidence>
<organism evidence="1 2">
    <name type="scientific">Hungatella hathewayi</name>
    <dbReference type="NCBI Taxonomy" id="154046"/>
    <lineage>
        <taxon>Bacteria</taxon>
        <taxon>Bacillati</taxon>
        <taxon>Bacillota</taxon>
        <taxon>Clostridia</taxon>
        <taxon>Lachnospirales</taxon>
        <taxon>Lachnospiraceae</taxon>
        <taxon>Hungatella</taxon>
    </lineage>
</organism>
<accession>A0A174E650</accession>
<dbReference type="RefSeq" id="WP_055655502.1">
    <property type="nucleotide sequence ID" value="NZ_CABIXC010000005.1"/>
</dbReference>
<dbReference type="EMBL" id="CYZE01000005">
    <property type="protein sequence ID" value="CUO33241.1"/>
    <property type="molecule type" value="Genomic_DNA"/>
</dbReference>
<gene>
    <name evidence="1" type="ORF">ERS852407_02515</name>
</gene>
<protein>
    <submittedName>
        <fullName evidence="1">Uncharacterized protein</fullName>
    </submittedName>
</protein>
<evidence type="ECO:0000313" key="1">
    <source>
        <dbReference type="EMBL" id="CUO33241.1"/>
    </source>
</evidence>
<sequence>MSKAEAAKKLYEECKDMDMDIDETMELVLNAETEEEQDFFSMLSDFILQRKQKKVIAQKRF</sequence>
<proteinExistence type="predicted"/>
<dbReference type="AlphaFoldDB" id="A0A174E650"/>
<name>A0A174E650_9FIRM</name>